<evidence type="ECO:0000256" key="1">
    <source>
        <dbReference type="SAM" id="MobiDB-lite"/>
    </source>
</evidence>
<accession>A0AAI8YDZ6</accession>
<dbReference type="AlphaFoldDB" id="A0AAI8YDZ6"/>
<evidence type="ECO:0000313" key="2">
    <source>
        <dbReference type="EMBL" id="CAJ2501227.1"/>
    </source>
</evidence>
<evidence type="ECO:0000313" key="3">
    <source>
        <dbReference type="Proteomes" id="UP001295740"/>
    </source>
</evidence>
<comment type="caution">
    <text evidence="2">The sequence shown here is derived from an EMBL/GenBank/DDBJ whole genome shotgun (WGS) entry which is preliminary data.</text>
</comment>
<reference evidence="2" key="1">
    <citation type="submission" date="2023-10" db="EMBL/GenBank/DDBJ databases">
        <authorList>
            <person name="Hackl T."/>
        </authorList>
    </citation>
    <scope>NUCLEOTIDE SEQUENCE</scope>
</reference>
<feature type="compositionally biased region" description="Polar residues" evidence="1">
    <location>
        <begin position="103"/>
        <end position="115"/>
    </location>
</feature>
<name>A0AAI8YDZ6_9PEZI</name>
<sequence length="203" mass="22232">MPPSKPKANKAGKGSDVFTEEQNDLFKKHVKTHGPENRKEIASLLKALNLDGYDNVLTNDGANFGRIVDIKVKRKLYAVASNYTTGLKKVKTDSDDDAAVHNMTTPLQASGPSKGTSHKDTNKDTGPPTTDDDDWKKTVGLAKGRAAELHMDVHKLWATVKVLPSSGELRDVTRQIINAIKNFSEALDKHQRAIETGEVMSLD</sequence>
<keyword evidence="3" id="KW-1185">Reference proteome</keyword>
<dbReference type="Proteomes" id="UP001295740">
    <property type="component" value="Unassembled WGS sequence"/>
</dbReference>
<feature type="region of interest" description="Disordered" evidence="1">
    <location>
        <begin position="103"/>
        <end position="136"/>
    </location>
</feature>
<gene>
    <name evidence="2" type="ORF">KHLLAP_LOCUS1695</name>
</gene>
<proteinExistence type="predicted"/>
<organism evidence="2 3">
    <name type="scientific">Anthostomella pinea</name>
    <dbReference type="NCBI Taxonomy" id="933095"/>
    <lineage>
        <taxon>Eukaryota</taxon>
        <taxon>Fungi</taxon>
        <taxon>Dikarya</taxon>
        <taxon>Ascomycota</taxon>
        <taxon>Pezizomycotina</taxon>
        <taxon>Sordariomycetes</taxon>
        <taxon>Xylariomycetidae</taxon>
        <taxon>Xylariales</taxon>
        <taxon>Xylariaceae</taxon>
        <taxon>Anthostomella</taxon>
    </lineage>
</organism>
<dbReference type="EMBL" id="CAUWAG010000003">
    <property type="protein sequence ID" value="CAJ2501227.1"/>
    <property type="molecule type" value="Genomic_DNA"/>
</dbReference>
<feature type="region of interest" description="Disordered" evidence="1">
    <location>
        <begin position="1"/>
        <end position="23"/>
    </location>
</feature>
<protein>
    <submittedName>
        <fullName evidence="2">Uu.00g040800.m01.CDS01</fullName>
    </submittedName>
</protein>